<comment type="similarity">
    <text evidence="2">Belongs to the drug/metabolite transporter (DMT) superfamily. Plant drug/metabolite exporter (P-DME) (TC 2.A.7.4) family.</text>
</comment>
<evidence type="ECO:0000256" key="4">
    <source>
        <dbReference type="ARBA" id="ARBA00022989"/>
    </source>
</evidence>
<protein>
    <recommendedName>
        <fullName evidence="7">EamA domain-containing protein</fullName>
    </recommendedName>
</protein>
<dbReference type="InterPro" id="IPR037185">
    <property type="entry name" value="EmrE-like"/>
</dbReference>
<feature type="transmembrane region" description="Helical" evidence="6">
    <location>
        <begin position="34"/>
        <end position="51"/>
    </location>
</feature>
<gene>
    <name evidence="8" type="ORF">ZIOFF_048753</name>
</gene>
<keyword evidence="5 6" id="KW-0472">Membrane</keyword>
<name>A0A8J5FR67_ZINOF</name>
<organism evidence="8 9">
    <name type="scientific">Zingiber officinale</name>
    <name type="common">Ginger</name>
    <name type="synonym">Amomum zingiber</name>
    <dbReference type="NCBI Taxonomy" id="94328"/>
    <lineage>
        <taxon>Eukaryota</taxon>
        <taxon>Viridiplantae</taxon>
        <taxon>Streptophyta</taxon>
        <taxon>Embryophyta</taxon>
        <taxon>Tracheophyta</taxon>
        <taxon>Spermatophyta</taxon>
        <taxon>Magnoliopsida</taxon>
        <taxon>Liliopsida</taxon>
        <taxon>Zingiberales</taxon>
        <taxon>Zingiberaceae</taxon>
        <taxon>Zingiber</taxon>
    </lineage>
</organism>
<keyword evidence="9" id="KW-1185">Reference proteome</keyword>
<sequence>MRKRLGVAQAEEKKKRVGDVSLVQRLAAMSEKKPYFVAVFIQLAYTGYFMTSKAAFDKGMSTFVFIFYRHIAASLLLASLAVIFQRKSSTPLTFTISLKLFLHAIIGQVLWIPLSLNLYNTGLKYTSASVASAIANCSPVFTFSIAVLFRREIFRTKRLSGISKVLGITLCLIGVLIVALYKGPHWSLHHHLFGHNQRHRNQEPVLPDKRWIEGTLLMITSAMATSLWLVLQVIQMLPSLSKNMPLIEWPSFLQGFLLKEYPPKLLFTTIECLFGTLQSLVVALVFERDSSKWKLHLDMGFLAILYCVGVAFYLQTWCLEKKGPVFLSIFTPLSLVFTLIISTLAGEVVHLGRCNSNGWRPVWCAMGKEYGKLTCTPMLAAARVPTKIPALVDFHSFLFISARPDVELVAALLVSRSSMCNLKT</sequence>
<evidence type="ECO:0000256" key="1">
    <source>
        <dbReference type="ARBA" id="ARBA00004141"/>
    </source>
</evidence>
<evidence type="ECO:0000256" key="3">
    <source>
        <dbReference type="ARBA" id="ARBA00022692"/>
    </source>
</evidence>
<dbReference type="SUPFAM" id="SSF103481">
    <property type="entry name" value="Multidrug resistance efflux transporter EmrE"/>
    <property type="match status" value="1"/>
</dbReference>
<feature type="transmembrane region" description="Helical" evidence="6">
    <location>
        <begin position="63"/>
        <end position="84"/>
    </location>
</feature>
<feature type="transmembrane region" description="Helical" evidence="6">
    <location>
        <begin position="326"/>
        <end position="346"/>
    </location>
</feature>
<dbReference type="InterPro" id="IPR000620">
    <property type="entry name" value="EamA_dom"/>
</dbReference>
<reference evidence="8 9" key="1">
    <citation type="submission" date="2020-08" db="EMBL/GenBank/DDBJ databases">
        <title>Plant Genome Project.</title>
        <authorList>
            <person name="Zhang R.-G."/>
        </authorList>
    </citation>
    <scope>NUCLEOTIDE SEQUENCE [LARGE SCALE GENOMIC DNA]</scope>
    <source>
        <tissue evidence="8">Rhizome</tissue>
    </source>
</reference>
<evidence type="ECO:0000313" key="9">
    <source>
        <dbReference type="Proteomes" id="UP000734854"/>
    </source>
</evidence>
<comment type="caution">
    <text evidence="8">The sequence shown here is derived from an EMBL/GenBank/DDBJ whole genome shotgun (WGS) entry which is preliminary data.</text>
</comment>
<evidence type="ECO:0000313" key="8">
    <source>
        <dbReference type="EMBL" id="KAG6493751.1"/>
    </source>
</evidence>
<feature type="transmembrane region" description="Helical" evidence="6">
    <location>
        <begin position="128"/>
        <end position="149"/>
    </location>
</feature>
<feature type="domain" description="EamA" evidence="7">
    <location>
        <begin position="35"/>
        <end position="179"/>
    </location>
</feature>
<evidence type="ECO:0000259" key="7">
    <source>
        <dbReference type="Pfam" id="PF00892"/>
    </source>
</evidence>
<dbReference type="InterPro" id="IPR030184">
    <property type="entry name" value="WAT1-related"/>
</dbReference>
<dbReference type="PANTHER" id="PTHR31218">
    <property type="entry name" value="WAT1-RELATED PROTEIN"/>
    <property type="match status" value="1"/>
</dbReference>
<feature type="transmembrane region" description="Helical" evidence="6">
    <location>
        <begin position="161"/>
        <end position="181"/>
    </location>
</feature>
<dbReference type="AlphaFoldDB" id="A0A8J5FR67"/>
<evidence type="ECO:0000256" key="5">
    <source>
        <dbReference type="ARBA" id="ARBA00023136"/>
    </source>
</evidence>
<evidence type="ECO:0000256" key="6">
    <source>
        <dbReference type="SAM" id="Phobius"/>
    </source>
</evidence>
<evidence type="ECO:0000256" key="2">
    <source>
        <dbReference type="ARBA" id="ARBA00007635"/>
    </source>
</evidence>
<proteinExistence type="inferred from homology"/>
<dbReference type="GO" id="GO:0016020">
    <property type="term" value="C:membrane"/>
    <property type="evidence" value="ECO:0007669"/>
    <property type="project" value="UniProtKB-SubCell"/>
</dbReference>
<dbReference type="GO" id="GO:0022857">
    <property type="term" value="F:transmembrane transporter activity"/>
    <property type="evidence" value="ECO:0007669"/>
    <property type="project" value="InterPro"/>
</dbReference>
<comment type="subcellular location">
    <subcellularLocation>
        <location evidence="1">Membrane</location>
        <topology evidence="1">Multi-pass membrane protein</topology>
    </subcellularLocation>
</comment>
<keyword evidence="4 6" id="KW-1133">Transmembrane helix</keyword>
<feature type="domain" description="EamA" evidence="7">
    <location>
        <begin position="256"/>
        <end position="348"/>
    </location>
</feature>
<feature type="transmembrane region" description="Helical" evidence="6">
    <location>
        <begin position="297"/>
        <end position="314"/>
    </location>
</feature>
<accession>A0A8J5FR67</accession>
<dbReference type="EMBL" id="JACMSC010000013">
    <property type="protein sequence ID" value="KAG6493751.1"/>
    <property type="molecule type" value="Genomic_DNA"/>
</dbReference>
<feature type="transmembrane region" description="Helical" evidence="6">
    <location>
        <begin position="96"/>
        <end position="116"/>
    </location>
</feature>
<feature type="transmembrane region" description="Helical" evidence="6">
    <location>
        <begin position="265"/>
        <end position="285"/>
    </location>
</feature>
<dbReference type="Proteomes" id="UP000734854">
    <property type="component" value="Unassembled WGS sequence"/>
</dbReference>
<keyword evidence="3 6" id="KW-0812">Transmembrane</keyword>
<dbReference type="Pfam" id="PF00892">
    <property type="entry name" value="EamA"/>
    <property type="match status" value="2"/>
</dbReference>